<comment type="caution">
    <text evidence="2">The sequence shown here is derived from an EMBL/GenBank/DDBJ whole genome shotgun (WGS) entry which is preliminary data.</text>
</comment>
<gene>
    <name evidence="2" type="ORF">DES47_105251</name>
</gene>
<keyword evidence="3" id="KW-1185">Reference proteome</keyword>
<evidence type="ECO:0000256" key="1">
    <source>
        <dbReference type="SAM" id="MobiDB-lite"/>
    </source>
</evidence>
<evidence type="ECO:0000313" key="2">
    <source>
        <dbReference type="EMBL" id="TDP63247.1"/>
    </source>
</evidence>
<protein>
    <submittedName>
        <fullName evidence="2">Uncharacterized protein</fullName>
    </submittedName>
</protein>
<feature type="compositionally biased region" description="Acidic residues" evidence="1">
    <location>
        <begin position="262"/>
        <end position="274"/>
    </location>
</feature>
<feature type="region of interest" description="Disordered" evidence="1">
    <location>
        <begin position="261"/>
        <end position="310"/>
    </location>
</feature>
<evidence type="ECO:0000313" key="3">
    <source>
        <dbReference type="Proteomes" id="UP000295361"/>
    </source>
</evidence>
<dbReference type="Proteomes" id="UP000295361">
    <property type="component" value="Unassembled WGS sequence"/>
</dbReference>
<feature type="compositionally biased region" description="Low complexity" evidence="1">
    <location>
        <begin position="284"/>
        <end position="296"/>
    </location>
</feature>
<dbReference type="EMBL" id="SNXS01000005">
    <property type="protein sequence ID" value="TDP63247.1"/>
    <property type="molecule type" value="Genomic_DNA"/>
</dbReference>
<accession>A0A4R6QJC9</accession>
<dbReference type="InParanoid" id="A0A4R6QJC9"/>
<sequence length="1160" mass="126139">MTAIAFPDDLKPAVWERKKDSFAAKSELPAKLKDLLKAHDAVDWKLFEEGWAKAAKTRAELDAAYAERERLFRSKAFALKKAAMEIDSLSRQQLKDKTAADTVQRAAKAISQAAGKLADDIDAGTDALKAAYEKALSQLPDSDEDDNEPPALLLDPRKLLGQLTLCKRDPTRRVSFAYVDGKDKDPATLVMNPKTSGRALLIKLQAATGSKIGTQGLAWVVDTTLFLQPEKNLGGLTKKVRPALKTCGFRVAKVVVQSDTGEALESDEAPDEGDATAQPGGSTGEASGEASGRATETQTGTTAPSADEKARPAFEALLKAVEAKLAKTMEAVPDEAKKLQPVLTLARQHGTEGRHVNGLAALKKLGELLVALAGSEEERFAQQREQSALRLRAAMRQVPSRASKLRPVMDLAELRASEGQWAKAAEVLKALDAKLDEAEAWREQQIALLEKKLAPLKQDPPDLELPVARSLQVLRDDITAALQDDVEWAATLLDMLAAEWDEAKIEAQELKAALLASLQDALDLVLDPPEVALLATHPLTAPRQALQQAIAKGLVDEARDALERLQQAALDAPGAIATEKQARLLDLQTQLEALVDPEGADVAETAALADLRAKAQALILEGKLAPIPAALKALADDIERARKAIAERLAQALAALRDKFDRVVMPEGATDEDLKDALALRQRIEQALTDQQPVQGEALLRELVLGLRKLSRELARRLKQAQPDGEQDEAARLEAEAEQARIATLRSWIDQHLYTPNASIKEQIGVLLPLDAADDDYFGIERLSAAELDQKILALTGTLKLSVDQTLARIPLVKQAQEALRKRNDTLDRKLALCKGAQEMKAPNLPPGWGAADMKALAQDGAAAQDLLLKAAKTSVQQAQGLLSFDIAQDDGVANANAVLSSTRITFETFDAWLKTLKWDDSPETKDELLACARLMVDQGLKLSIVQGRYNSAVTGKIPVKMLRAQLEKDWEAQLLIKAADRNHCLGIGSNFPARPAYGVIPMHLSVYPNIYDGKAKWPRGTPQDPNSDTVRAKLLTAMVGTERQGIHLTLEWTGEKDHPHNLKCYRKKKSVMWNAEDYRYKDHAAGKTGTAASADYTTTKAFGDAVFPSYADAKKHLTTALDNELKAMATRLEEMCKNRGLTDAEKKLNVGTELKAFAG</sequence>
<name>A0A4R6QJC9_9BURK</name>
<proteinExistence type="predicted"/>
<dbReference type="AlphaFoldDB" id="A0A4R6QJC9"/>
<dbReference type="RefSeq" id="WP_133702426.1">
    <property type="nucleotide sequence ID" value="NZ_SNXS01000005.1"/>
</dbReference>
<organism evidence="2 3">
    <name type="scientific">Roseateles toxinivorans</name>
    <dbReference type="NCBI Taxonomy" id="270368"/>
    <lineage>
        <taxon>Bacteria</taxon>
        <taxon>Pseudomonadati</taxon>
        <taxon>Pseudomonadota</taxon>
        <taxon>Betaproteobacteria</taxon>
        <taxon>Burkholderiales</taxon>
        <taxon>Sphaerotilaceae</taxon>
        <taxon>Roseateles</taxon>
    </lineage>
</organism>
<reference evidence="2 3" key="1">
    <citation type="submission" date="2019-03" db="EMBL/GenBank/DDBJ databases">
        <title>Genomic Encyclopedia of Type Strains, Phase IV (KMG-IV): sequencing the most valuable type-strain genomes for metagenomic binning, comparative biology and taxonomic classification.</title>
        <authorList>
            <person name="Goeker M."/>
        </authorList>
    </citation>
    <scope>NUCLEOTIDE SEQUENCE [LARGE SCALE GENOMIC DNA]</scope>
    <source>
        <strain evidence="2 3">DSM 16998</strain>
    </source>
</reference>
<dbReference type="OrthoDB" id="8875107at2"/>